<evidence type="ECO:0000313" key="1">
    <source>
        <dbReference type="EMBL" id="GME79886.1"/>
    </source>
</evidence>
<protein>
    <submittedName>
        <fullName evidence="1">Unnamed protein product</fullName>
    </submittedName>
</protein>
<organism evidence="1 2">
    <name type="scientific">Ambrosiozyma monospora</name>
    <name type="common">Yeast</name>
    <name type="synonym">Endomycopsis monosporus</name>
    <dbReference type="NCBI Taxonomy" id="43982"/>
    <lineage>
        <taxon>Eukaryota</taxon>
        <taxon>Fungi</taxon>
        <taxon>Dikarya</taxon>
        <taxon>Ascomycota</taxon>
        <taxon>Saccharomycotina</taxon>
        <taxon>Pichiomycetes</taxon>
        <taxon>Pichiales</taxon>
        <taxon>Pichiaceae</taxon>
        <taxon>Ambrosiozyma</taxon>
    </lineage>
</organism>
<name>A0ACB5T2C4_AMBMO</name>
<gene>
    <name evidence="1" type="ORF">Amon02_000417800</name>
</gene>
<accession>A0ACB5T2C4</accession>
<reference evidence="1" key="1">
    <citation type="submission" date="2023-04" db="EMBL/GenBank/DDBJ databases">
        <title>Ambrosiozyma monospora NBRC 10751.</title>
        <authorList>
            <person name="Ichikawa N."/>
            <person name="Sato H."/>
            <person name="Tonouchi N."/>
        </authorList>
    </citation>
    <scope>NUCLEOTIDE SEQUENCE</scope>
    <source>
        <strain evidence="1">NBRC 10751</strain>
    </source>
</reference>
<evidence type="ECO:0000313" key="2">
    <source>
        <dbReference type="Proteomes" id="UP001165064"/>
    </source>
</evidence>
<dbReference type="EMBL" id="BSXS01002806">
    <property type="protein sequence ID" value="GME79886.1"/>
    <property type="molecule type" value="Genomic_DNA"/>
</dbReference>
<comment type="caution">
    <text evidence="1">The sequence shown here is derived from an EMBL/GenBank/DDBJ whole genome shotgun (WGS) entry which is preliminary data.</text>
</comment>
<dbReference type="Proteomes" id="UP001165064">
    <property type="component" value="Unassembled WGS sequence"/>
</dbReference>
<keyword evidence="2" id="KW-1185">Reference proteome</keyword>
<sequence length="78" mass="8887">MFANDLEELRSFDSETGAKLEKMGLSRKSVLYHTIQVPNFVAAGSEMERIAGIEGEEETLQEEFKYYKNTFLSVFDGI</sequence>
<proteinExistence type="predicted"/>